<proteinExistence type="predicted"/>
<evidence type="ECO:0000313" key="1">
    <source>
        <dbReference type="EMBL" id="RPA74963.1"/>
    </source>
</evidence>
<organism evidence="1 2">
    <name type="scientific">Ascobolus immersus RN42</name>
    <dbReference type="NCBI Taxonomy" id="1160509"/>
    <lineage>
        <taxon>Eukaryota</taxon>
        <taxon>Fungi</taxon>
        <taxon>Dikarya</taxon>
        <taxon>Ascomycota</taxon>
        <taxon>Pezizomycotina</taxon>
        <taxon>Pezizomycetes</taxon>
        <taxon>Pezizales</taxon>
        <taxon>Ascobolaceae</taxon>
        <taxon>Ascobolus</taxon>
    </lineage>
</organism>
<keyword evidence="2" id="KW-1185">Reference proteome</keyword>
<name>A0A3N4HMB5_ASCIM</name>
<sequence length="76" mass="9468">MMYDFVYRARRLTEEEVFQEWRNYIILFVNRDGYLCQYAPERGGVRIRRRLWEPIKWEYNEECYAKVNHLIGIGLM</sequence>
<accession>A0A3N4HMB5</accession>
<gene>
    <name evidence="1" type="ORF">BJ508DRAFT_418344</name>
</gene>
<dbReference type="Proteomes" id="UP000275078">
    <property type="component" value="Unassembled WGS sequence"/>
</dbReference>
<evidence type="ECO:0000313" key="2">
    <source>
        <dbReference type="Proteomes" id="UP000275078"/>
    </source>
</evidence>
<reference evidence="1 2" key="1">
    <citation type="journal article" date="2018" name="Nat. Ecol. Evol.">
        <title>Pezizomycetes genomes reveal the molecular basis of ectomycorrhizal truffle lifestyle.</title>
        <authorList>
            <person name="Murat C."/>
            <person name="Payen T."/>
            <person name="Noel B."/>
            <person name="Kuo A."/>
            <person name="Morin E."/>
            <person name="Chen J."/>
            <person name="Kohler A."/>
            <person name="Krizsan K."/>
            <person name="Balestrini R."/>
            <person name="Da Silva C."/>
            <person name="Montanini B."/>
            <person name="Hainaut M."/>
            <person name="Levati E."/>
            <person name="Barry K.W."/>
            <person name="Belfiori B."/>
            <person name="Cichocki N."/>
            <person name="Clum A."/>
            <person name="Dockter R.B."/>
            <person name="Fauchery L."/>
            <person name="Guy J."/>
            <person name="Iotti M."/>
            <person name="Le Tacon F."/>
            <person name="Lindquist E.A."/>
            <person name="Lipzen A."/>
            <person name="Malagnac F."/>
            <person name="Mello A."/>
            <person name="Molinier V."/>
            <person name="Miyauchi S."/>
            <person name="Poulain J."/>
            <person name="Riccioni C."/>
            <person name="Rubini A."/>
            <person name="Sitrit Y."/>
            <person name="Splivallo R."/>
            <person name="Traeger S."/>
            <person name="Wang M."/>
            <person name="Zifcakova L."/>
            <person name="Wipf D."/>
            <person name="Zambonelli A."/>
            <person name="Paolocci F."/>
            <person name="Nowrousian M."/>
            <person name="Ottonello S."/>
            <person name="Baldrian P."/>
            <person name="Spatafora J.W."/>
            <person name="Henrissat B."/>
            <person name="Nagy L.G."/>
            <person name="Aury J.M."/>
            <person name="Wincker P."/>
            <person name="Grigoriev I.V."/>
            <person name="Bonfante P."/>
            <person name="Martin F.M."/>
        </authorList>
    </citation>
    <scope>NUCLEOTIDE SEQUENCE [LARGE SCALE GENOMIC DNA]</scope>
    <source>
        <strain evidence="1 2">RN42</strain>
    </source>
</reference>
<dbReference type="AlphaFoldDB" id="A0A3N4HMB5"/>
<dbReference type="EMBL" id="ML119775">
    <property type="protein sequence ID" value="RPA74963.1"/>
    <property type="molecule type" value="Genomic_DNA"/>
</dbReference>
<protein>
    <submittedName>
        <fullName evidence="1">Uncharacterized protein</fullName>
    </submittedName>
</protein>